<dbReference type="Pfam" id="PF00990">
    <property type="entry name" value="GGDEF"/>
    <property type="match status" value="1"/>
</dbReference>
<dbReference type="GO" id="GO:0006355">
    <property type="term" value="P:regulation of DNA-templated transcription"/>
    <property type="evidence" value="ECO:0007669"/>
    <property type="project" value="InterPro"/>
</dbReference>
<comment type="subcellular location">
    <subcellularLocation>
        <location evidence="1">Membrane</location>
        <topology evidence="1">Multi-pass membrane protein</topology>
    </subcellularLocation>
</comment>
<dbReference type="InterPro" id="IPR035965">
    <property type="entry name" value="PAS-like_dom_sf"/>
</dbReference>
<dbReference type="CDD" id="cd00130">
    <property type="entry name" value="PAS"/>
    <property type="match status" value="1"/>
</dbReference>
<dbReference type="InterPro" id="IPR000160">
    <property type="entry name" value="GGDEF_dom"/>
</dbReference>
<evidence type="ECO:0000313" key="7">
    <source>
        <dbReference type="EMBL" id="KCZ54025.1"/>
    </source>
</evidence>
<dbReference type="OrthoDB" id="7279500at2"/>
<evidence type="ECO:0000259" key="5">
    <source>
        <dbReference type="PROSITE" id="PS50113"/>
    </source>
</evidence>
<dbReference type="GO" id="GO:0016020">
    <property type="term" value="C:membrane"/>
    <property type="evidence" value="ECO:0007669"/>
    <property type="project" value="UniProtKB-SubCell"/>
</dbReference>
<proteinExistence type="predicted"/>
<keyword evidence="3" id="KW-1133">Transmembrane helix</keyword>
<dbReference type="PROSITE" id="PS50887">
    <property type="entry name" value="GGDEF"/>
    <property type="match status" value="1"/>
</dbReference>
<dbReference type="Pfam" id="PF00989">
    <property type="entry name" value="PAS"/>
    <property type="match status" value="1"/>
</dbReference>
<dbReference type="PROSITE" id="PS50113">
    <property type="entry name" value="PAC"/>
    <property type="match status" value="1"/>
</dbReference>
<dbReference type="InterPro" id="IPR029095">
    <property type="entry name" value="NarX-like_N"/>
</dbReference>
<dbReference type="SUPFAM" id="SSF55785">
    <property type="entry name" value="PYP-like sensor domain (PAS domain)"/>
    <property type="match status" value="1"/>
</dbReference>
<dbReference type="AlphaFoldDB" id="A0A062UD07"/>
<dbReference type="STRING" id="1280946.HY29_02855"/>
<feature type="domain" description="PAC" evidence="5">
    <location>
        <begin position="286"/>
        <end position="338"/>
    </location>
</feature>
<feature type="domain" description="GGDEF" evidence="6">
    <location>
        <begin position="369"/>
        <end position="503"/>
    </location>
</feature>
<accession>A0A062UD07</accession>
<dbReference type="InterPro" id="IPR052155">
    <property type="entry name" value="Biofilm_reg_signaling"/>
</dbReference>
<dbReference type="InterPro" id="IPR013767">
    <property type="entry name" value="PAS_fold"/>
</dbReference>
<dbReference type="NCBIfam" id="TIGR00254">
    <property type="entry name" value="GGDEF"/>
    <property type="match status" value="1"/>
</dbReference>
<dbReference type="Gene3D" id="3.30.70.270">
    <property type="match status" value="1"/>
</dbReference>
<reference evidence="7 8" key="1">
    <citation type="journal article" date="2014" name="Antonie Van Leeuwenhoek">
        <title>Hyphomonas beringensis sp. nov. and Hyphomonas chukchiensis sp. nov., isolated from surface seawater of the Bering Sea and Chukchi Sea.</title>
        <authorList>
            <person name="Li C."/>
            <person name="Lai Q."/>
            <person name="Li G."/>
            <person name="Dong C."/>
            <person name="Wang J."/>
            <person name="Liao Y."/>
            <person name="Shao Z."/>
        </authorList>
    </citation>
    <scope>NUCLEOTIDE SEQUENCE [LARGE SCALE GENOMIC DNA]</scope>
    <source>
        <strain evidence="7 8">25B14_1</strain>
    </source>
</reference>
<dbReference type="Gene3D" id="3.30.450.20">
    <property type="entry name" value="PAS domain"/>
    <property type="match status" value="1"/>
</dbReference>
<evidence type="ECO:0000313" key="8">
    <source>
        <dbReference type="Proteomes" id="UP000027037"/>
    </source>
</evidence>
<evidence type="ECO:0000256" key="3">
    <source>
        <dbReference type="ARBA" id="ARBA00022989"/>
    </source>
</evidence>
<sequence length="512" mass="57138">MRLKSFWPRYAVAISLILGLLFTSHMFSRAELRHGVHDAAAINMSGRQRMLLEQIAHLSHDYAEAPSKEMRARLEESALLFEKSHYELVKLSQEDPFLHDLYSTGENSIHALVLRLIGDVNWILVDTRGTESALRDIERMADGELSAQLREAADAFEAMASRRSLRLTTVQDYSLYAAILTIIGEMLLIFWPADKTIRRNFHQLEQEHEVTQAALQRLANFATLASDLFWETDLQGRVIYAEGAALDYFQGGRETIVGCDYLDIIQMDDKNLSIIANAISTLSAYQGVRGVFTDASGAKYNLLLSGKPRFDDQGKIAGYLGTVDDMSSYMQEHEEVRKLAYTDPLTGLSNKRAYQETIPNLVRKATPRTPLYLLALDLDGFKAVNDTYGHGAGDEVLKAVSSRIRSVIRDGDMAVRAGGDEFFIICNAMPSYLAIMGLADRLNERLSEPYSLSNGKTVRVSASIGVACAPHDATEHVELCETADKALYAAKRSGRNQTCFARDMKRDELKVS</sequence>
<dbReference type="GO" id="GO:0003824">
    <property type="term" value="F:catalytic activity"/>
    <property type="evidence" value="ECO:0007669"/>
    <property type="project" value="UniProtKB-ARBA"/>
</dbReference>
<evidence type="ECO:0000256" key="2">
    <source>
        <dbReference type="ARBA" id="ARBA00022692"/>
    </source>
</evidence>
<dbReference type="InterPro" id="IPR029787">
    <property type="entry name" value="Nucleotide_cyclase"/>
</dbReference>
<evidence type="ECO:0000259" key="6">
    <source>
        <dbReference type="PROSITE" id="PS50887"/>
    </source>
</evidence>
<evidence type="ECO:0000256" key="1">
    <source>
        <dbReference type="ARBA" id="ARBA00004141"/>
    </source>
</evidence>
<dbReference type="PATRIC" id="fig|1280946.3.peg.2197"/>
<dbReference type="InterPro" id="IPR000014">
    <property type="entry name" value="PAS"/>
</dbReference>
<dbReference type="InterPro" id="IPR000700">
    <property type="entry name" value="PAS-assoc_C"/>
</dbReference>
<protein>
    <recommendedName>
        <fullName evidence="9">GGDEF domain-containing protein</fullName>
    </recommendedName>
</protein>
<dbReference type="SUPFAM" id="SSF55073">
    <property type="entry name" value="Nucleotide cyclase"/>
    <property type="match status" value="1"/>
</dbReference>
<keyword evidence="4" id="KW-0472">Membrane</keyword>
<evidence type="ECO:0008006" key="9">
    <source>
        <dbReference type="Google" id="ProtNLM"/>
    </source>
</evidence>
<dbReference type="PANTHER" id="PTHR44757:SF2">
    <property type="entry name" value="BIOFILM ARCHITECTURE MAINTENANCE PROTEIN MBAA"/>
    <property type="match status" value="1"/>
</dbReference>
<gene>
    <name evidence="7" type="ORF">HY29_02855</name>
</gene>
<dbReference type="Pfam" id="PF13675">
    <property type="entry name" value="PilJ"/>
    <property type="match status" value="1"/>
</dbReference>
<dbReference type="RefSeq" id="WP_034796705.1">
    <property type="nucleotide sequence ID" value="NZ_AWFF01000043.1"/>
</dbReference>
<name>A0A062UD07_9PROT</name>
<keyword evidence="2" id="KW-0812">Transmembrane</keyword>
<dbReference type="FunFam" id="3.30.70.270:FF:000001">
    <property type="entry name" value="Diguanylate cyclase domain protein"/>
    <property type="match status" value="1"/>
</dbReference>
<keyword evidence="8" id="KW-1185">Reference proteome</keyword>
<dbReference type="Proteomes" id="UP000027037">
    <property type="component" value="Unassembled WGS sequence"/>
</dbReference>
<dbReference type="EMBL" id="AWFF01000043">
    <property type="protein sequence ID" value="KCZ54025.1"/>
    <property type="molecule type" value="Genomic_DNA"/>
</dbReference>
<dbReference type="InterPro" id="IPR043128">
    <property type="entry name" value="Rev_trsase/Diguanyl_cyclase"/>
</dbReference>
<dbReference type="eggNOG" id="COG5001">
    <property type="taxonomic scope" value="Bacteria"/>
</dbReference>
<dbReference type="PANTHER" id="PTHR44757">
    <property type="entry name" value="DIGUANYLATE CYCLASE DGCP"/>
    <property type="match status" value="1"/>
</dbReference>
<dbReference type="SMART" id="SM00267">
    <property type="entry name" value="GGDEF"/>
    <property type="match status" value="1"/>
</dbReference>
<comment type="caution">
    <text evidence="7">The sequence shown here is derived from an EMBL/GenBank/DDBJ whole genome shotgun (WGS) entry which is preliminary data.</text>
</comment>
<evidence type="ECO:0000256" key="4">
    <source>
        <dbReference type="ARBA" id="ARBA00023136"/>
    </source>
</evidence>
<dbReference type="CDD" id="cd01949">
    <property type="entry name" value="GGDEF"/>
    <property type="match status" value="1"/>
</dbReference>
<organism evidence="7 8">
    <name type="scientific">Hyphomonas beringensis</name>
    <dbReference type="NCBI Taxonomy" id="1280946"/>
    <lineage>
        <taxon>Bacteria</taxon>
        <taxon>Pseudomonadati</taxon>
        <taxon>Pseudomonadota</taxon>
        <taxon>Alphaproteobacteria</taxon>
        <taxon>Hyphomonadales</taxon>
        <taxon>Hyphomonadaceae</taxon>
        <taxon>Hyphomonas</taxon>
    </lineage>
</organism>